<dbReference type="AlphaFoldDB" id="A0AAN7NXF6"/>
<evidence type="ECO:0000313" key="2">
    <source>
        <dbReference type="Proteomes" id="UP001333110"/>
    </source>
</evidence>
<evidence type="ECO:0000313" key="1">
    <source>
        <dbReference type="EMBL" id="KAK4832829.1"/>
    </source>
</evidence>
<proteinExistence type="predicted"/>
<accession>A0AAN7NXF6</accession>
<organism evidence="1 2">
    <name type="scientific">Mycteria americana</name>
    <name type="common">Wood stork</name>
    <dbReference type="NCBI Taxonomy" id="33587"/>
    <lineage>
        <taxon>Eukaryota</taxon>
        <taxon>Metazoa</taxon>
        <taxon>Chordata</taxon>
        <taxon>Craniata</taxon>
        <taxon>Vertebrata</taxon>
        <taxon>Euteleostomi</taxon>
        <taxon>Archelosauria</taxon>
        <taxon>Archosauria</taxon>
        <taxon>Dinosauria</taxon>
        <taxon>Saurischia</taxon>
        <taxon>Theropoda</taxon>
        <taxon>Coelurosauria</taxon>
        <taxon>Aves</taxon>
        <taxon>Neognathae</taxon>
        <taxon>Neoaves</taxon>
        <taxon>Aequornithes</taxon>
        <taxon>Ciconiiformes</taxon>
        <taxon>Ciconiidae</taxon>
        <taxon>Mycteria</taxon>
    </lineage>
</organism>
<feature type="non-terminal residue" evidence="1">
    <location>
        <position position="365"/>
    </location>
</feature>
<keyword evidence="2" id="KW-1185">Reference proteome</keyword>
<gene>
    <name evidence="1" type="ORF">QYF61_025817</name>
</gene>
<dbReference type="EMBL" id="JAUNZN010000001">
    <property type="protein sequence ID" value="KAK4832829.1"/>
    <property type="molecule type" value="Genomic_DNA"/>
</dbReference>
<protein>
    <submittedName>
        <fullName evidence="1">Uncharacterized protein</fullName>
    </submittedName>
</protein>
<name>A0AAN7NXF6_MYCAM</name>
<reference evidence="1 2" key="1">
    <citation type="journal article" date="2023" name="J. Hered.">
        <title>Chromosome-level genome of the wood stork (Mycteria americana) provides insight into avian chromosome evolution.</title>
        <authorList>
            <person name="Flamio R. Jr."/>
            <person name="Ramstad K.M."/>
        </authorList>
    </citation>
    <scope>NUCLEOTIDE SEQUENCE [LARGE SCALE GENOMIC DNA]</scope>
    <source>
        <strain evidence="1">JAX WOST 10</strain>
    </source>
</reference>
<dbReference type="Proteomes" id="UP001333110">
    <property type="component" value="Unassembled WGS sequence"/>
</dbReference>
<comment type="caution">
    <text evidence="1">The sequence shown here is derived from an EMBL/GenBank/DDBJ whole genome shotgun (WGS) entry which is preliminary data.</text>
</comment>
<sequence length="365" mass="40976">MERSHAGAVCEELQPVEGPTLEKFVKDCISWEGPHAGAGEDHEEEHAAEMKRYELTTTPIPHPPVPLRGRRQKSIFLAVCVQFESDEDHAYEKKHIVFEILVKAFKRRLRDDLIALYSFLRRGSGEGGADLFSLVTSDRTRGNGSKLHQGRFRLDIRKNFFTDRVLKHWNRLPREEHLQLDQVAQSPSQPDLEWFQGWGIYHLSGQPVPVFHHPHVCPQVLLHSATLNPIIPQPVLILEVTLTQVQDPTLGLVVPHEVHVGPLLELVHVPLDGIPSLRHVNHTTLLGVICKLAEGALDPTVYVIDEDIKHHAGLLSSFPDSLHLGIESSCTLWKGSLKICQLCSAPLSLRAVSQGFLLTNCLKSW</sequence>